<dbReference type="InterPro" id="IPR015590">
    <property type="entry name" value="Aldehyde_DH_dom"/>
</dbReference>
<sequence>MLDIPALGPSGPYRTRNRTTVADASGVPALELALVPGLVVSHWMDQLREQSPLPVAETADALRRAADLFEAEDVLGDGLDAHERRIAQLTGTPLAVVRDCDALITNTLRDVGRAPSAARPAGCAPAGVPVSEAPAEGAVWCRTGDVFAVHAAGNSPGVHAMWLEALALGYRVVVRPSQRDPLTPFRLVTALRGAGVPPTQLVLVPCDHATADLVVERADRALVYGGQDVVDKYGGRADVRLQGPGRSKLVVTAGADRGAALDLAVAGALYHAGTACTATTGVLVEEDPAGFAAELAAVLGKVAAAPPVDEEAVLPCMPRAAAERLTSAVLGRAEDAVVHLAPRAEPLDGAGALTAVTPAVVELPSPRHPSLSYEMPFPCVWVAPFERAAVDVLDGSLVLSLLTEDRELVSAATALTRVSNVYLGRPTSWTHPDVPHDGFLGEFLMRAKGSARNAPLPERAGAPARPRSRSDV</sequence>
<dbReference type="Gene3D" id="3.40.605.10">
    <property type="entry name" value="Aldehyde Dehydrogenase, Chain A, domain 1"/>
    <property type="match status" value="1"/>
</dbReference>
<evidence type="ECO:0000256" key="2">
    <source>
        <dbReference type="ARBA" id="ARBA00023002"/>
    </source>
</evidence>
<organism evidence="6 7">
    <name type="scientific">Streptomyces galbus</name>
    <dbReference type="NCBI Taxonomy" id="33898"/>
    <lineage>
        <taxon>Bacteria</taxon>
        <taxon>Bacillati</taxon>
        <taxon>Actinomycetota</taxon>
        <taxon>Actinomycetes</taxon>
        <taxon>Kitasatosporales</taxon>
        <taxon>Streptomycetaceae</taxon>
        <taxon>Streptomyces</taxon>
    </lineage>
</organism>
<protein>
    <submittedName>
        <fullName evidence="6">Aldehyde dehydrogenase family protein</fullName>
    </submittedName>
</protein>
<dbReference type="GO" id="GO:0016620">
    <property type="term" value="F:oxidoreductase activity, acting on the aldehyde or oxo group of donors, NAD or NADP as acceptor"/>
    <property type="evidence" value="ECO:0007669"/>
    <property type="project" value="InterPro"/>
</dbReference>
<comment type="caution">
    <text evidence="6">The sequence shown here is derived from an EMBL/GenBank/DDBJ whole genome shotgun (WGS) entry which is preliminary data.</text>
</comment>
<dbReference type="EMBL" id="SZPR01000012">
    <property type="protein sequence ID" value="TKT09129.1"/>
    <property type="molecule type" value="Genomic_DNA"/>
</dbReference>
<reference evidence="6 7" key="1">
    <citation type="submission" date="2019-04" db="EMBL/GenBank/DDBJ databases">
        <title>Streptomyces lasaliensis sp.nov., an Actinomycete isolated from soil which produces the polyether antibiotic lasalocid.</title>
        <authorList>
            <person name="Erwin G."/>
            <person name="Haber C."/>
        </authorList>
    </citation>
    <scope>NUCLEOTIDE SEQUENCE [LARGE SCALE GENOMIC DNA]</scope>
    <source>
        <strain evidence="6 7">DSM 40089</strain>
    </source>
</reference>
<feature type="region of interest" description="Disordered" evidence="4">
    <location>
        <begin position="451"/>
        <end position="472"/>
    </location>
</feature>
<evidence type="ECO:0000313" key="7">
    <source>
        <dbReference type="Proteomes" id="UP000308632"/>
    </source>
</evidence>
<accession>A0A4U5X288</accession>
<proteinExistence type="inferred from homology"/>
<dbReference type="Pfam" id="PF00171">
    <property type="entry name" value="Aldedh"/>
    <property type="match status" value="1"/>
</dbReference>
<dbReference type="InterPro" id="IPR016161">
    <property type="entry name" value="Ald_DH/histidinol_DH"/>
</dbReference>
<feature type="domain" description="Aldehyde dehydrogenase" evidence="5">
    <location>
        <begin position="161"/>
        <end position="439"/>
    </location>
</feature>
<dbReference type="PANTHER" id="PTHR43720:SF2">
    <property type="entry name" value="2-AMINOMUCONIC SEMIALDEHYDE DEHYDROGENASE"/>
    <property type="match status" value="1"/>
</dbReference>
<dbReference type="PANTHER" id="PTHR43720">
    <property type="entry name" value="2-AMINOMUCONIC SEMIALDEHYDE DEHYDROGENASE"/>
    <property type="match status" value="1"/>
</dbReference>
<dbReference type="InterPro" id="IPR016162">
    <property type="entry name" value="Ald_DH_N"/>
</dbReference>
<dbReference type="Gene3D" id="3.40.309.10">
    <property type="entry name" value="Aldehyde Dehydrogenase, Chain A, domain 2"/>
    <property type="match status" value="1"/>
</dbReference>
<evidence type="ECO:0000256" key="3">
    <source>
        <dbReference type="ARBA" id="ARBA00023027"/>
    </source>
</evidence>
<dbReference type="RefSeq" id="WP_137301080.1">
    <property type="nucleotide sequence ID" value="NZ_BMVD01000001.1"/>
</dbReference>
<dbReference type="InterPro" id="IPR016163">
    <property type="entry name" value="Ald_DH_C"/>
</dbReference>
<keyword evidence="3" id="KW-0520">NAD</keyword>
<evidence type="ECO:0000259" key="5">
    <source>
        <dbReference type="Pfam" id="PF00171"/>
    </source>
</evidence>
<feature type="compositionally biased region" description="Low complexity" evidence="4">
    <location>
        <begin position="454"/>
        <end position="465"/>
    </location>
</feature>
<evidence type="ECO:0000256" key="1">
    <source>
        <dbReference type="ARBA" id="ARBA00009986"/>
    </source>
</evidence>
<evidence type="ECO:0000313" key="6">
    <source>
        <dbReference type="EMBL" id="TKT09129.1"/>
    </source>
</evidence>
<dbReference type="SUPFAM" id="SSF53720">
    <property type="entry name" value="ALDH-like"/>
    <property type="match status" value="1"/>
</dbReference>
<dbReference type="AlphaFoldDB" id="A0A4U5X288"/>
<gene>
    <name evidence="6" type="ORF">E4U92_16295</name>
</gene>
<name>A0A4U5X288_STRGB</name>
<evidence type="ECO:0000256" key="4">
    <source>
        <dbReference type="SAM" id="MobiDB-lite"/>
    </source>
</evidence>
<dbReference type="Proteomes" id="UP000308632">
    <property type="component" value="Unassembled WGS sequence"/>
</dbReference>
<keyword evidence="2" id="KW-0560">Oxidoreductase</keyword>
<comment type="similarity">
    <text evidence="1">Belongs to the aldehyde dehydrogenase family.</text>
</comment>